<organism evidence="4 5">
    <name type="scientific">Nocardioides aromaticivorans</name>
    <dbReference type="NCBI Taxonomy" id="200618"/>
    <lineage>
        <taxon>Bacteria</taxon>
        <taxon>Bacillati</taxon>
        <taxon>Actinomycetota</taxon>
        <taxon>Actinomycetes</taxon>
        <taxon>Propionibacteriales</taxon>
        <taxon>Nocardioidaceae</taxon>
        <taxon>Nocardioides</taxon>
    </lineage>
</organism>
<keyword evidence="2" id="KW-0560">Oxidoreductase</keyword>
<comment type="similarity">
    <text evidence="1">Belongs to the short-chain dehydrogenases/reductases (SDR) family.</text>
</comment>
<dbReference type="Pfam" id="PF13561">
    <property type="entry name" value="adh_short_C2"/>
    <property type="match status" value="1"/>
</dbReference>
<evidence type="ECO:0000256" key="3">
    <source>
        <dbReference type="SAM" id="MobiDB-lite"/>
    </source>
</evidence>
<dbReference type="InterPro" id="IPR020904">
    <property type="entry name" value="Sc_DH/Rdtase_CS"/>
</dbReference>
<dbReference type="RefSeq" id="WP_207008024.1">
    <property type="nucleotide sequence ID" value="NZ_CP022295.1"/>
</dbReference>
<dbReference type="NCBIfam" id="NF005095">
    <property type="entry name" value="PRK06523.1"/>
    <property type="match status" value="1"/>
</dbReference>
<dbReference type="PRINTS" id="PR00080">
    <property type="entry name" value="SDRFAMILY"/>
</dbReference>
<feature type="region of interest" description="Disordered" evidence="3">
    <location>
        <begin position="1"/>
        <end position="22"/>
    </location>
</feature>
<sequence>MAHEDRDRLDGRRALVTGGSKGSGRAVVDRLRAMGADVWTTARTMPEGYDRADRFIEADTSTPQGVDTVAARIAEHGALDILVHVVGGSTTPPGGFAAATEEQWLTELNLNLLGAVRLDRALLPAMLESGGGVVLHFGSIQRDMPLHEATLPYASAKGALRTYSKGLANELAPRGVRVNTISPGGIQTEAYETFVDGIARGTGMTPDEAKQSIFDSLGGIPLGRFASTEEIADLVGFLVSDRASAIVGAEYVIDGGTAPTV</sequence>
<dbReference type="PRINTS" id="PR00081">
    <property type="entry name" value="GDHRDH"/>
</dbReference>
<dbReference type="InterPro" id="IPR036291">
    <property type="entry name" value="NAD(P)-bd_dom_sf"/>
</dbReference>
<dbReference type="Proteomes" id="UP000662818">
    <property type="component" value="Chromosome"/>
</dbReference>
<proteinExistence type="inferred from homology"/>
<accession>A0ABX7PE79</accession>
<dbReference type="InterPro" id="IPR002347">
    <property type="entry name" value="SDR_fam"/>
</dbReference>
<keyword evidence="5" id="KW-1185">Reference proteome</keyword>
<dbReference type="Gene3D" id="3.40.50.720">
    <property type="entry name" value="NAD(P)-binding Rossmann-like Domain"/>
    <property type="match status" value="1"/>
</dbReference>
<name>A0ABX7PE79_9ACTN</name>
<reference evidence="4 5" key="1">
    <citation type="submission" date="2017-06" db="EMBL/GenBank/DDBJ databases">
        <title>Complete Genome Sequence of the Soil Carbazole-Degrading Bacterium Nocardioides aromaticivorans IC177.</title>
        <authorList>
            <person name="Vejarano F."/>
            <person name="Suzuki-Minakuchi C."/>
            <person name="Ohtsubo Y."/>
            <person name="Tsuda M."/>
            <person name="Okada K."/>
            <person name="Nojiri H."/>
        </authorList>
    </citation>
    <scope>NUCLEOTIDE SEQUENCE [LARGE SCALE GENOMIC DNA]</scope>
    <source>
        <strain evidence="4 5">IC177</strain>
    </source>
</reference>
<protein>
    <submittedName>
        <fullName evidence="4">Short-chain dehydrogenase</fullName>
    </submittedName>
</protein>
<evidence type="ECO:0000313" key="5">
    <source>
        <dbReference type="Proteomes" id="UP000662818"/>
    </source>
</evidence>
<evidence type="ECO:0000313" key="4">
    <source>
        <dbReference type="EMBL" id="QSR24170.1"/>
    </source>
</evidence>
<dbReference type="PANTHER" id="PTHR42760:SF133">
    <property type="entry name" value="3-OXOACYL-[ACYL-CARRIER-PROTEIN] REDUCTASE"/>
    <property type="match status" value="1"/>
</dbReference>
<feature type="compositionally biased region" description="Basic and acidic residues" evidence="3">
    <location>
        <begin position="1"/>
        <end position="13"/>
    </location>
</feature>
<evidence type="ECO:0000256" key="2">
    <source>
        <dbReference type="ARBA" id="ARBA00023002"/>
    </source>
</evidence>
<dbReference type="EMBL" id="CP022295">
    <property type="protein sequence ID" value="QSR24170.1"/>
    <property type="molecule type" value="Genomic_DNA"/>
</dbReference>
<dbReference type="SUPFAM" id="SSF51735">
    <property type="entry name" value="NAD(P)-binding Rossmann-fold domains"/>
    <property type="match status" value="1"/>
</dbReference>
<evidence type="ECO:0000256" key="1">
    <source>
        <dbReference type="ARBA" id="ARBA00006484"/>
    </source>
</evidence>
<dbReference type="PROSITE" id="PS00061">
    <property type="entry name" value="ADH_SHORT"/>
    <property type="match status" value="1"/>
</dbReference>
<gene>
    <name evidence="4" type="ORF">CFH99_00845</name>
</gene>
<dbReference type="PANTHER" id="PTHR42760">
    <property type="entry name" value="SHORT-CHAIN DEHYDROGENASES/REDUCTASES FAMILY MEMBER"/>
    <property type="match status" value="1"/>
</dbReference>